<dbReference type="AlphaFoldDB" id="A0A2R7YV57"/>
<feature type="domain" description="Amine oxidase" evidence="4">
    <location>
        <begin position="9"/>
        <end position="306"/>
    </location>
</feature>
<dbReference type="EMBL" id="PYXZ01000007">
    <property type="protein sequence ID" value="PUA80201.1"/>
    <property type="molecule type" value="Genomic_DNA"/>
</dbReference>
<accession>A0A2R7YV57</accession>
<sequence>MVVGAGPNGLVAANRLLDAGWSVLLLEAQPDVGGAVRSDRELHPDFVHDTFSAFYPLAASSPTIASFDLEQHGLEWTHAPSVLGHPLPDGSWAVLHRDRDRTAAGLDDLHPGDGEAWLRLCAEWDRVGPHLIGALLTPFPPVRHGLGMLAALRHVGGLDFVKTLLTPVTELTSERFGGEGARMLIAGNAAHADIPLDSPGSGLMGLLLAMMGQDVGFPVPRGGAGELTQSLARRFRANGGELRTGAEVVEVLVSDGRASGVRTGDGERHAARRAVVADVLAPTLYTKLLDPAHVPDRVRRSLRAFVLDPGTVKVDFALSGPIPWTNGPALASGTVHVADDVRDMALAMSQVQAGAVPAAPFMLTGQMTTSDSTRSPAGTESFWAYAHVPQRTVRDAGDDGIRGVWDHDDCERYADRMQARLEQRAPGFGSTVMSRRVLGPRELEARDANLVGGALNGGTAQLHQQLVFRPVPGLGRAETPVRGLYLGSASAHPGGGVHGACGDNAARAALAHARVDAVLPWRKS</sequence>
<gene>
    <name evidence="5" type="ORF">C7S10_16545</name>
</gene>
<comment type="subunit">
    <text evidence="2">Interacts with COX5B; this interaction may contribute to localize PYROXD2 to the inner face of the inner mitochondrial membrane.</text>
</comment>
<name>A0A2R7YV57_9ACTN</name>
<evidence type="ECO:0000259" key="4">
    <source>
        <dbReference type="Pfam" id="PF01593"/>
    </source>
</evidence>
<dbReference type="Pfam" id="PF01593">
    <property type="entry name" value="Amino_oxidase"/>
    <property type="match status" value="1"/>
</dbReference>
<protein>
    <recommendedName>
        <fullName evidence="3">Pyridine nucleotide-disulfide oxidoreductase domain-containing protein 2</fullName>
    </recommendedName>
</protein>
<evidence type="ECO:0000256" key="3">
    <source>
        <dbReference type="ARBA" id="ARBA00040298"/>
    </source>
</evidence>
<keyword evidence="6" id="KW-1185">Reference proteome</keyword>
<dbReference type="GO" id="GO:0016491">
    <property type="term" value="F:oxidoreductase activity"/>
    <property type="evidence" value="ECO:0007669"/>
    <property type="project" value="InterPro"/>
</dbReference>
<evidence type="ECO:0000313" key="5">
    <source>
        <dbReference type="EMBL" id="PUA80201.1"/>
    </source>
</evidence>
<dbReference type="Proteomes" id="UP000244867">
    <property type="component" value="Unassembled WGS sequence"/>
</dbReference>
<dbReference type="PANTHER" id="PTHR10668:SF105">
    <property type="entry name" value="DEHYDROGENASE-RELATED"/>
    <property type="match status" value="1"/>
</dbReference>
<evidence type="ECO:0000313" key="6">
    <source>
        <dbReference type="Proteomes" id="UP000244867"/>
    </source>
</evidence>
<evidence type="ECO:0000256" key="1">
    <source>
        <dbReference type="ARBA" id="ARBA00037217"/>
    </source>
</evidence>
<dbReference type="OrthoDB" id="833207at2"/>
<comment type="function">
    <text evidence="1">Probable oxidoreductase that may play a role as regulator of mitochondrial function.</text>
</comment>
<reference evidence="5 6" key="1">
    <citation type="submission" date="2018-03" db="EMBL/GenBank/DDBJ databases">
        <authorList>
            <person name="Keele B.F."/>
        </authorList>
    </citation>
    <scope>NUCLEOTIDE SEQUENCE [LARGE SCALE GENOMIC DNA]</scope>
    <source>
        <strain evidence="5 6">IB-3</strain>
    </source>
</reference>
<proteinExistence type="predicted"/>
<dbReference type="SUPFAM" id="SSF51905">
    <property type="entry name" value="FAD/NAD(P)-binding domain"/>
    <property type="match status" value="1"/>
</dbReference>
<comment type="caution">
    <text evidence="5">The sequence shown here is derived from an EMBL/GenBank/DDBJ whole genome shotgun (WGS) entry which is preliminary data.</text>
</comment>
<dbReference type="Gene3D" id="3.50.50.60">
    <property type="entry name" value="FAD/NAD(P)-binding domain"/>
    <property type="match status" value="2"/>
</dbReference>
<organism evidence="5 6">
    <name type="scientific">Nocardioides currus</name>
    <dbReference type="NCBI Taxonomy" id="2133958"/>
    <lineage>
        <taxon>Bacteria</taxon>
        <taxon>Bacillati</taxon>
        <taxon>Actinomycetota</taxon>
        <taxon>Actinomycetes</taxon>
        <taxon>Propionibacteriales</taxon>
        <taxon>Nocardioidaceae</taxon>
        <taxon>Nocardioides</taxon>
    </lineage>
</organism>
<dbReference type="InterPro" id="IPR036188">
    <property type="entry name" value="FAD/NAD-bd_sf"/>
</dbReference>
<dbReference type="InterPro" id="IPR002937">
    <property type="entry name" value="Amino_oxidase"/>
</dbReference>
<dbReference type="PANTHER" id="PTHR10668">
    <property type="entry name" value="PHYTOENE DEHYDROGENASE"/>
    <property type="match status" value="1"/>
</dbReference>
<evidence type="ECO:0000256" key="2">
    <source>
        <dbReference type="ARBA" id="ARBA00038825"/>
    </source>
</evidence>